<accession>A0AAN6GI02</accession>
<dbReference type="EMBL" id="JAPDMQ010000102">
    <property type="protein sequence ID" value="KAK0535109.1"/>
    <property type="molecule type" value="Genomic_DNA"/>
</dbReference>
<keyword evidence="1" id="KW-0233">DNA recombination</keyword>
<comment type="catalytic activity">
    <reaction evidence="1">
        <text>ATP + H2O = ADP + phosphate + H(+)</text>
        <dbReference type="Rhea" id="RHEA:13065"/>
        <dbReference type="ChEBI" id="CHEBI:15377"/>
        <dbReference type="ChEBI" id="CHEBI:15378"/>
        <dbReference type="ChEBI" id="CHEBI:30616"/>
        <dbReference type="ChEBI" id="CHEBI:43474"/>
        <dbReference type="ChEBI" id="CHEBI:456216"/>
        <dbReference type="EC" id="5.6.2.3"/>
    </reaction>
</comment>
<gene>
    <name evidence="3" type="ORF">OC842_002411</name>
</gene>
<dbReference type="InterPro" id="IPR027417">
    <property type="entry name" value="P-loop_NTPase"/>
</dbReference>
<dbReference type="GO" id="GO:0000723">
    <property type="term" value="P:telomere maintenance"/>
    <property type="evidence" value="ECO:0007669"/>
    <property type="project" value="InterPro"/>
</dbReference>
<sequence>MAEIDQALRIGRQNFNTPFGGMNVLFAGDLCQLPPVGAAALYSKTSLPSRTAEARTMMELGRAAWQEVNEVVNFTEQMRMQDADMAATLRRLRVRRCTQEDVELLNSNVLKSAQNPSGTVLHPTEEAIVLTRTNETVRALNHQKATETALSTRQDLVVCSAQDKTSAQMCASRREALLNYNGTGTTKIGLGRIPLYKGMPVVYRGNNQSVALGITNGAFATVESWDVVTDKWGHKVARGVVLRFGNNEETFQFSNLNPSTVPILPSSTNFKFSTAASSGAAETTVVNVSRRQLPIQPGFAMTVHSAQGITSPGPVVVDLRRGGFEAPPLPIALRNELRRLDKLADVHELPSSSLLIRRPLVSLRTVHFIRDGAHGPFSKHSVNASLLVPLHDITHAFTPFRHFPSPDFSTKVVIYDF</sequence>
<comment type="cofactor">
    <cofactor evidence="1">
        <name>Mg(2+)</name>
        <dbReference type="ChEBI" id="CHEBI:18420"/>
    </cofactor>
</comment>
<dbReference type="GO" id="GO:0006281">
    <property type="term" value="P:DNA repair"/>
    <property type="evidence" value="ECO:0007669"/>
    <property type="project" value="UniProtKB-KW"/>
</dbReference>
<dbReference type="GO" id="GO:0005524">
    <property type="term" value="F:ATP binding"/>
    <property type="evidence" value="ECO:0007669"/>
    <property type="project" value="UniProtKB-KW"/>
</dbReference>
<keyword evidence="1" id="KW-0234">DNA repair</keyword>
<dbReference type="AlphaFoldDB" id="A0AAN6GI02"/>
<dbReference type="SUPFAM" id="SSF52540">
    <property type="entry name" value="P-loop containing nucleoside triphosphate hydrolases"/>
    <property type="match status" value="1"/>
</dbReference>
<dbReference type="GO" id="GO:0006310">
    <property type="term" value="P:DNA recombination"/>
    <property type="evidence" value="ECO:0007669"/>
    <property type="project" value="UniProtKB-KW"/>
</dbReference>
<keyword evidence="1" id="KW-0067">ATP-binding</keyword>
<comment type="similarity">
    <text evidence="1">Belongs to the helicase family.</text>
</comment>
<comment type="caution">
    <text evidence="3">The sequence shown here is derived from an EMBL/GenBank/DDBJ whole genome shotgun (WGS) entry which is preliminary data.</text>
</comment>
<evidence type="ECO:0000256" key="1">
    <source>
        <dbReference type="RuleBase" id="RU363044"/>
    </source>
</evidence>
<protein>
    <recommendedName>
        <fullName evidence="1">ATP-dependent DNA helicase</fullName>
        <ecNumber evidence="1">5.6.2.3</ecNumber>
    </recommendedName>
</protein>
<dbReference type="EC" id="5.6.2.3" evidence="1"/>
<keyword evidence="1" id="KW-0547">Nucleotide-binding</keyword>
<proteinExistence type="inferred from homology"/>
<dbReference type="InterPro" id="IPR051055">
    <property type="entry name" value="PIF1_helicase"/>
</dbReference>
<feature type="domain" description="DNA helicase Pif1-like DEAD-box helicase" evidence="2">
    <location>
        <begin position="7"/>
        <end position="86"/>
    </location>
</feature>
<evidence type="ECO:0000259" key="2">
    <source>
        <dbReference type="Pfam" id="PF05970"/>
    </source>
</evidence>
<dbReference type="GO" id="GO:0016787">
    <property type="term" value="F:hydrolase activity"/>
    <property type="evidence" value="ECO:0007669"/>
    <property type="project" value="UniProtKB-KW"/>
</dbReference>
<keyword evidence="1" id="KW-0227">DNA damage</keyword>
<dbReference type="Proteomes" id="UP001176521">
    <property type="component" value="Unassembled WGS sequence"/>
</dbReference>
<organism evidence="3 4">
    <name type="scientific">Tilletia horrida</name>
    <dbReference type="NCBI Taxonomy" id="155126"/>
    <lineage>
        <taxon>Eukaryota</taxon>
        <taxon>Fungi</taxon>
        <taxon>Dikarya</taxon>
        <taxon>Basidiomycota</taxon>
        <taxon>Ustilaginomycotina</taxon>
        <taxon>Exobasidiomycetes</taxon>
        <taxon>Tilletiales</taxon>
        <taxon>Tilletiaceae</taxon>
        <taxon>Tilletia</taxon>
    </lineage>
</organism>
<evidence type="ECO:0000313" key="3">
    <source>
        <dbReference type="EMBL" id="KAK0535109.1"/>
    </source>
</evidence>
<reference evidence="3" key="1">
    <citation type="journal article" date="2023" name="PhytoFront">
        <title>Draft Genome Resources of Seven Strains of Tilletia horrida, Causal Agent of Kernel Smut of Rice.</title>
        <authorList>
            <person name="Khanal S."/>
            <person name="Antony Babu S."/>
            <person name="Zhou X.G."/>
        </authorList>
    </citation>
    <scope>NUCLEOTIDE SEQUENCE</scope>
    <source>
        <strain evidence="3">TX3</strain>
    </source>
</reference>
<dbReference type="InterPro" id="IPR010285">
    <property type="entry name" value="DNA_helicase_pif1-like_DEAD"/>
</dbReference>
<name>A0AAN6GI02_9BASI</name>
<keyword evidence="1" id="KW-0347">Helicase</keyword>
<dbReference type="PANTHER" id="PTHR47642">
    <property type="entry name" value="ATP-DEPENDENT DNA HELICASE"/>
    <property type="match status" value="1"/>
</dbReference>
<dbReference type="Pfam" id="PF05970">
    <property type="entry name" value="PIF1"/>
    <property type="match status" value="1"/>
</dbReference>
<dbReference type="GO" id="GO:0043139">
    <property type="term" value="F:5'-3' DNA helicase activity"/>
    <property type="evidence" value="ECO:0007669"/>
    <property type="project" value="UniProtKB-EC"/>
</dbReference>
<keyword evidence="1" id="KW-0378">Hydrolase</keyword>
<keyword evidence="4" id="KW-1185">Reference proteome</keyword>
<evidence type="ECO:0000313" key="4">
    <source>
        <dbReference type="Proteomes" id="UP001176521"/>
    </source>
</evidence>